<evidence type="ECO:0000256" key="1">
    <source>
        <dbReference type="SAM" id="MobiDB-lite"/>
    </source>
</evidence>
<dbReference type="PANTHER" id="PTHR38887">
    <property type="entry name" value="CHROMOSOME 21, WHOLE GENOME SHOTGUN SEQUENCE"/>
    <property type="match status" value="1"/>
</dbReference>
<keyword evidence="3" id="KW-1185">Reference proteome</keyword>
<comment type="caution">
    <text evidence="2">The sequence shown here is derived from an EMBL/GenBank/DDBJ whole genome shotgun (WGS) entry which is preliminary data.</text>
</comment>
<sequence>MPGSLGERALKGVAAGIGLVSESITAHKTKKQNKASQSSSRGVSSEEDGFSSPDRGHKESPEGSVTALEEQWILDEAQEELRDSEGHISPPGYTEMDERADDAGIARQFADLHPAPPPYTLSQTVTQPRLSAPVVLPQRRPKNRDRGFIRAYAPALAECGIDQKTFLDFLDTAEKGCQATPWLRAINLASIGTMWLPTVTGMAISIAIQIATDAAIAVDGRRKTSSFFNQINKDFFQPRGLFCLVMTWNPEQAGAPSTTINLNSTISQAADRDSGRLNRLQKKFKSSDGKAYGNIFPEVAPLIFPDIDQLAADQDAKKVAGLKKKGRFVGTYMDKRAQAKFIYENPDSHLSQVPMPTFTSRYADPNHAASSGDPIALLTGGKFTREKLSDMKGRGSRRVFTERHSSYDSQNDSTRDTRSTSRSNPPAPYGRHSGQRDAVNQAQDIRRSGSRTQSSPRGSRDEGIPRDSDLKRLRGAKDNVGLLTPISKILKQEVLYLAIVNMPSDEEMRRAHQAVRQMA</sequence>
<organism evidence="2 3">
    <name type="scientific">Penicillium malachiteum</name>
    <dbReference type="NCBI Taxonomy" id="1324776"/>
    <lineage>
        <taxon>Eukaryota</taxon>
        <taxon>Fungi</taxon>
        <taxon>Dikarya</taxon>
        <taxon>Ascomycota</taxon>
        <taxon>Pezizomycotina</taxon>
        <taxon>Eurotiomycetes</taxon>
        <taxon>Eurotiomycetidae</taxon>
        <taxon>Eurotiales</taxon>
        <taxon>Aspergillaceae</taxon>
        <taxon>Penicillium</taxon>
    </lineage>
</organism>
<reference evidence="2" key="2">
    <citation type="submission" date="2023-01" db="EMBL/GenBank/DDBJ databases">
        <authorList>
            <person name="Petersen C."/>
        </authorList>
    </citation>
    <scope>NUCLEOTIDE SEQUENCE</scope>
    <source>
        <strain evidence="2">IBT 17514</strain>
    </source>
</reference>
<evidence type="ECO:0000313" key="3">
    <source>
        <dbReference type="Proteomes" id="UP001215712"/>
    </source>
</evidence>
<gene>
    <name evidence="2" type="ORF">N7493_011400</name>
</gene>
<dbReference type="Proteomes" id="UP001215712">
    <property type="component" value="Unassembled WGS sequence"/>
</dbReference>
<protein>
    <submittedName>
        <fullName evidence="2">Uncharacterized protein</fullName>
    </submittedName>
</protein>
<feature type="region of interest" description="Disordered" evidence="1">
    <location>
        <begin position="22"/>
        <end position="67"/>
    </location>
</feature>
<dbReference type="PANTHER" id="PTHR38887:SF1">
    <property type="entry name" value="RAS MODIFICATION PROTEIN ERF4"/>
    <property type="match status" value="1"/>
</dbReference>
<dbReference type="EMBL" id="JAQJAN010000020">
    <property type="protein sequence ID" value="KAJ5704262.1"/>
    <property type="molecule type" value="Genomic_DNA"/>
</dbReference>
<evidence type="ECO:0000313" key="2">
    <source>
        <dbReference type="EMBL" id="KAJ5704262.1"/>
    </source>
</evidence>
<proteinExistence type="predicted"/>
<dbReference type="InterPro" id="IPR053221">
    <property type="entry name" value="Burnettramic_acid_biosynth"/>
</dbReference>
<feature type="compositionally biased region" description="Basic and acidic residues" evidence="1">
    <location>
        <begin position="383"/>
        <end position="406"/>
    </location>
</feature>
<accession>A0AAD6HC94</accession>
<reference evidence="2" key="1">
    <citation type="journal article" date="2023" name="IMA Fungus">
        <title>Comparative genomic study of the Penicillium genus elucidates a diverse pangenome and 15 lateral gene transfer events.</title>
        <authorList>
            <person name="Petersen C."/>
            <person name="Sorensen T."/>
            <person name="Nielsen M.R."/>
            <person name="Sondergaard T.E."/>
            <person name="Sorensen J.L."/>
            <person name="Fitzpatrick D.A."/>
            <person name="Frisvad J.C."/>
            <person name="Nielsen K.L."/>
        </authorList>
    </citation>
    <scope>NUCLEOTIDE SEQUENCE</scope>
    <source>
        <strain evidence="2">IBT 17514</strain>
    </source>
</reference>
<feature type="compositionally biased region" description="Basic and acidic residues" evidence="1">
    <location>
        <begin position="458"/>
        <end position="469"/>
    </location>
</feature>
<feature type="region of interest" description="Disordered" evidence="1">
    <location>
        <begin position="348"/>
        <end position="469"/>
    </location>
</feature>
<dbReference type="AlphaFoldDB" id="A0AAD6HC94"/>
<name>A0AAD6HC94_9EURO</name>